<gene>
    <name evidence="7" type="ORF">XDN619_LOCUS11348</name>
</gene>
<dbReference type="InterPro" id="IPR000433">
    <property type="entry name" value="Znf_ZZ"/>
</dbReference>
<dbReference type="PROSITE" id="PS50135">
    <property type="entry name" value="ZF_ZZ_2"/>
    <property type="match status" value="1"/>
</dbReference>
<keyword evidence="5" id="KW-0175">Coiled coil</keyword>
<dbReference type="Gene3D" id="1.10.150.50">
    <property type="entry name" value="Transcription Factor, Ets-1"/>
    <property type="match status" value="1"/>
</dbReference>
<evidence type="ECO:0000256" key="5">
    <source>
        <dbReference type="SAM" id="Coils"/>
    </source>
</evidence>
<dbReference type="CDD" id="cd02338">
    <property type="entry name" value="ZZ_PCMF_like"/>
    <property type="match status" value="1"/>
</dbReference>
<proteinExistence type="predicted"/>
<dbReference type="InterPro" id="IPR043145">
    <property type="entry name" value="Znf_ZZ_sf"/>
</dbReference>
<dbReference type="Proteomes" id="UP000663887">
    <property type="component" value="Unassembled WGS sequence"/>
</dbReference>
<evidence type="ECO:0000313" key="8">
    <source>
        <dbReference type="Proteomes" id="UP000663887"/>
    </source>
</evidence>
<organism evidence="7 8">
    <name type="scientific">Rotaria magnacalcarata</name>
    <dbReference type="NCBI Taxonomy" id="392030"/>
    <lineage>
        <taxon>Eukaryota</taxon>
        <taxon>Metazoa</taxon>
        <taxon>Spiralia</taxon>
        <taxon>Gnathifera</taxon>
        <taxon>Rotifera</taxon>
        <taxon>Eurotatoria</taxon>
        <taxon>Bdelloidea</taxon>
        <taxon>Philodinida</taxon>
        <taxon>Philodinidae</taxon>
        <taxon>Rotaria</taxon>
    </lineage>
</organism>
<dbReference type="GO" id="GO:0008270">
    <property type="term" value="F:zinc ion binding"/>
    <property type="evidence" value="ECO:0007669"/>
    <property type="project" value="UniProtKB-KW"/>
</dbReference>
<keyword evidence="3" id="KW-0862">Zinc</keyword>
<feature type="domain" description="ZZ-type" evidence="6">
    <location>
        <begin position="4"/>
        <end position="60"/>
    </location>
</feature>
<dbReference type="Pfam" id="PF00569">
    <property type="entry name" value="ZZ"/>
    <property type="match status" value="1"/>
</dbReference>
<sequence>MLQYSNIRCDGCDKPDFSGGHYECQMCPNFNLCVPCYNNKRQTLNHSSSHRMLLTEPSSTVNSSVMSRQHADQMDRLQDKYLSKRLTDLSVNDARTKLASPSIKTLDQYSIDELYEYLFRLDPSMILVADKLKNARVSGADLVNFSDDDYEKFSMTYGEKKKLQLLIEQKQTILNAQPVSSTSNKPNPAPIQSEITRLKEIVEKQEKEIQEKNQMMKQLENVIEQQDQQTQLQDAIIKQLQEALDKQSEEMRVLIELAQQYRSLTSAN</sequence>
<dbReference type="SMART" id="SM00291">
    <property type="entry name" value="ZnF_ZZ"/>
    <property type="match status" value="1"/>
</dbReference>
<feature type="coiled-coil region" evidence="5">
    <location>
        <begin position="195"/>
        <end position="257"/>
    </location>
</feature>
<comment type="caution">
    <text evidence="7">The sequence shown here is derived from an EMBL/GenBank/DDBJ whole genome shotgun (WGS) entry which is preliminary data.</text>
</comment>
<accession>A0A816QZN9</accession>
<dbReference type="EMBL" id="CAJNRG010004313">
    <property type="protein sequence ID" value="CAF2065122.1"/>
    <property type="molecule type" value="Genomic_DNA"/>
</dbReference>
<evidence type="ECO:0000313" key="7">
    <source>
        <dbReference type="EMBL" id="CAF2065122.1"/>
    </source>
</evidence>
<dbReference type="PROSITE" id="PS01357">
    <property type="entry name" value="ZF_ZZ_1"/>
    <property type="match status" value="1"/>
</dbReference>
<keyword evidence="2 4" id="KW-0863">Zinc-finger</keyword>
<dbReference type="SUPFAM" id="SSF57850">
    <property type="entry name" value="RING/U-box"/>
    <property type="match status" value="1"/>
</dbReference>
<reference evidence="7" key="1">
    <citation type="submission" date="2021-02" db="EMBL/GenBank/DDBJ databases">
        <authorList>
            <person name="Nowell W R."/>
        </authorList>
    </citation>
    <scope>NUCLEOTIDE SEQUENCE</scope>
</reference>
<name>A0A816QZN9_9BILA</name>
<dbReference type="AlphaFoldDB" id="A0A816QZN9"/>
<evidence type="ECO:0000256" key="1">
    <source>
        <dbReference type="ARBA" id="ARBA00022723"/>
    </source>
</evidence>
<dbReference type="InterPro" id="IPR013761">
    <property type="entry name" value="SAM/pointed_sf"/>
</dbReference>
<keyword evidence="1" id="KW-0479">Metal-binding</keyword>
<evidence type="ECO:0000256" key="2">
    <source>
        <dbReference type="ARBA" id="ARBA00022771"/>
    </source>
</evidence>
<dbReference type="Gene3D" id="3.30.60.90">
    <property type="match status" value="1"/>
</dbReference>
<evidence type="ECO:0000259" key="6">
    <source>
        <dbReference type="PROSITE" id="PS50135"/>
    </source>
</evidence>
<protein>
    <recommendedName>
        <fullName evidence="6">ZZ-type domain-containing protein</fullName>
    </recommendedName>
</protein>
<evidence type="ECO:0000256" key="4">
    <source>
        <dbReference type="PROSITE-ProRule" id="PRU00228"/>
    </source>
</evidence>
<evidence type="ECO:0000256" key="3">
    <source>
        <dbReference type="ARBA" id="ARBA00022833"/>
    </source>
</evidence>